<feature type="coiled-coil region" evidence="1">
    <location>
        <begin position="91"/>
        <end position="125"/>
    </location>
</feature>
<organism evidence="3 4">
    <name type="scientific">Neolewinella xylanilytica</name>
    <dbReference type="NCBI Taxonomy" id="1514080"/>
    <lineage>
        <taxon>Bacteria</taxon>
        <taxon>Pseudomonadati</taxon>
        <taxon>Bacteroidota</taxon>
        <taxon>Saprospiria</taxon>
        <taxon>Saprospirales</taxon>
        <taxon>Lewinellaceae</taxon>
        <taxon>Neolewinella</taxon>
    </lineage>
</organism>
<evidence type="ECO:0000313" key="4">
    <source>
        <dbReference type="Proteomes" id="UP000237662"/>
    </source>
</evidence>
<sequence length="163" mass="18720">MTTEEKKARIFDWVCQENQKTPNRVFDNLVSIARIAGLDATEVQQILSYLVDEGLIQPNKGTSDGTFIRFTNAGQIICDQGGYSAYLDRIYKEKNRQEERFELEIQKLRGEVEAQKRALENKIIENQSAVFKSTRTNHIWTRIISIIALIISAITLAKTLNWL</sequence>
<keyword evidence="2" id="KW-0812">Transmembrane</keyword>
<name>A0A2S6I775_9BACT</name>
<dbReference type="RefSeq" id="WP_104417944.1">
    <property type="nucleotide sequence ID" value="NZ_PTJC01000005.1"/>
</dbReference>
<feature type="transmembrane region" description="Helical" evidence="2">
    <location>
        <begin position="139"/>
        <end position="157"/>
    </location>
</feature>
<accession>A0A2S6I775</accession>
<keyword evidence="2" id="KW-0472">Membrane</keyword>
<evidence type="ECO:0000256" key="1">
    <source>
        <dbReference type="SAM" id="Coils"/>
    </source>
</evidence>
<comment type="caution">
    <text evidence="3">The sequence shown here is derived from an EMBL/GenBank/DDBJ whole genome shotgun (WGS) entry which is preliminary data.</text>
</comment>
<reference evidence="3 4" key="1">
    <citation type="submission" date="2018-02" db="EMBL/GenBank/DDBJ databases">
        <title>Genomic Encyclopedia of Archaeal and Bacterial Type Strains, Phase II (KMG-II): from individual species to whole genera.</title>
        <authorList>
            <person name="Goeker M."/>
        </authorList>
    </citation>
    <scope>NUCLEOTIDE SEQUENCE [LARGE SCALE GENOMIC DNA]</scope>
    <source>
        <strain evidence="3 4">DSM 29526</strain>
    </source>
</reference>
<dbReference type="EMBL" id="PTJC01000005">
    <property type="protein sequence ID" value="PPK87328.1"/>
    <property type="molecule type" value="Genomic_DNA"/>
</dbReference>
<dbReference type="Proteomes" id="UP000237662">
    <property type="component" value="Unassembled WGS sequence"/>
</dbReference>
<evidence type="ECO:0000256" key="2">
    <source>
        <dbReference type="SAM" id="Phobius"/>
    </source>
</evidence>
<keyword evidence="2" id="KW-1133">Transmembrane helix</keyword>
<evidence type="ECO:0000313" key="3">
    <source>
        <dbReference type="EMBL" id="PPK87328.1"/>
    </source>
</evidence>
<gene>
    <name evidence="3" type="ORF">CLV84_0267</name>
</gene>
<dbReference type="AlphaFoldDB" id="A0A2S6I775"/>
<dbReference type="InterPro" id="IPR036390">
    <property type="entry name" value="WH_DNA-bd_sf"/>
</dbReference>
<proteinExistence type="predicted"/>
<keyword evidence="4" id="KW-1185">Reference proteome</keyword>
<keyword evidence="1" id="KW-0175">Coiled coil</keyword>
<protein>
    <submittedName>
        <fullName evidence="3">Uncharacterized protein</fullName>
    </submittedName>
</protein>
<dbReference type="SUPFAM" id="SSF46785">
    <property type="entry name" value="Winged helix' DNA-binding domain"/>
    <property type="match status" value="1"/>
</dbReference>